<sequence length="450" mass="47013">MKKGNAMVSGNPSGENKNTREEREAPMGLTEAFAPVADSAAAGARHHGHAAEEEGSPMGLTQAFAPVDARQHGGDEEEGSPMGLTEAFAAANGGEEESRPRGRHARHAAVPVGFDDDGDETEDVRDDTGDFPPVTLATLTATDEGRELSADPEKLTRAQKKALKQQQRDAIPAYMKKSRRTRRILTVVVILLILLAGAGVYFVSQLVTAVGDSAVEKAQVSQDNQDVTAIDSSTATDASAAEKTTTVPDLASLLGKTSEEAAQLVGRGATVAMEREVSQEGSAIVKEVRLSLNDEPADARIGVPTVYLGLDSNGAVVQAGYSASTSSLGYGSLSFADAVQSEHLVERTLQEAGANVEDGAAVLPEDSSVYSTYGPDGATLTREYCSFGGSVTVGDQDCVWSAILSYDYNTANATGNLADTVRTVYVYLDSPAAQAPVTAEEPPAEGEATE</sequence>
<dbReference type="EMBL" id="SSTM01000001">
    <property type="protein sequence ID" value="TJW12393.1"/>
    <property type="molecule type" value="Genomic_DNA"/>
</dbReference>
<evidence type="ECO:0000256" key="1">
    <source>
        <dbReference type="SAM" id="MobiDB-lite"/>
    </source>
</evidence>
<keyword evidence="2" id="KW-0812">Transmembrane</keyword>
<evidence type="ECO:0000256" key="2">
    <source>
        <dbReference type="SAM" id="Phobius"/>
    </source>
</evidence>
<name>A0A4T9TKA3_9ACTN</name>
<feature type="compositionally biased region" description="Acidic residues" evidence="1">
    <location>
        <begin position="114"/>
        <end position="125"/>
    </location>
</feature>
<comment type="caution">
    <text evidence="3">The sequence shown here is derived from an EMBL/GenBank/DDBJ whole genome shotgun (WGS) entry which is preliminary data.</text>
</comment>
<dbReference type="AlphaFoldDB" id="A0A4T9TKA3"/>
<dbReference type="GO" id="GO:0032259">
    <property type="term" value="P:methylation"/>
    <property type="evidence" value="ECO:0007669"/>
    <property type="project" value="UniProtKB-KW"/>
</dbReference>
<keyword evidence="3" id="KW-0808">Transferase</keyword>
<organism evidence="3 4">
    <name type="scientific">Parvibacter caecicola</name>
    <dbReference type="NCBI Taxonomy" id="747645"/>
    <lineage>
        <taxon>Bacteria</taxon>
        <taxon>Bacillati</taxon>
        <taxon>Actinomycetota</taxon>
        <taxon>Coriobacteriia</taxon>
        <taxon>Coriobacteriales</taxon>
        <taxon>Coriobacteriaceae</taxon>
        <taxon>Parvibacter</taxon>
    </lineage>
</organism>
<dbReference type="GO" id="GO:0008168">
    <property type="term" value="F:methyltransferase activity"/>
    <property type="evidence" value="ECO:0007669"/>
    <property type="project" value="UniProtKB-KW"/>
</dbReference>
<feature type="region of interest" description="Disordered" evidence="1">
    <location>
        <begin position="1"/>
        <end position="135"/>
    </location>
</feature>
<dbReference type="OrthoDB" id="3177564at2"/>
<reference evidence="3 4" key="1">
    <citation type="submission" date="2019-04" db="EMBL/GenBank/DDBJ databases">
        <title>Microbes associate with the intestines of laboratory mice.</title>
        <authorList>
            <person name="Navarre W."/>
            <person name="Wong E."/>
            <person name="Huang K.C."/>
            <person name="Tropini C."/>
            <person name="Ng K."/>
            <person name="Yu B."/>
        </authorList>
    </citation>
    <scope>NUCLEOTIDE SEQUENCE [LARGE SCALE GENOMIC DNA]</scope>
    <source>
        <strain evidence="3 4">NM48_B13</strain>
    </source>
</reference>
<keyword evidence="2" id="KW-0472">Membrane</keyword>
<gene>
    <name evidence="3" type="ORF">E5982_02000</name>
</gene>
<keyword evidence="3" id="KW-0489">Methyltransferase</keyword>
<keyword evidence="2" id="KW-1133">Transmembrane helix</keyword>
<dbReference type="RefSeq" id="WP_136845288.1">
    <property type="nucleotide sequence ID" value="NZ_SSTM01000001.1"/>
</dbReference>
<dbReference type="Proteomes" id="UP000309454">
    <property type="component" value="Unassembled WGS sequence"/>
</dbReference>
<feature type="transmembrane region" description="Helical" evidence="2">
    <location>
        <begin position="184"/>
        <end position="203"/>
    </location>
</feature>
<evidence type="ECO:0000313" key="3">
    <source>
        <dbReference type="EMBL" id="TJW12393.1"/>
    </source>
</evidence>
<accession>A0A4T9TKA3</accession>
<proteinExistence type="predicted"/>
<evidence type="ECO:0000313" key="4">
    <source>
        <dbReference type="Proteomes" id="UP000309454"/>
    </source>
</evidence>
<protein>
    <submittedName>
        <fullName evidence="3">Histone-lysine N-methyltransferase</fullName>
    </submittedName>
</protein>
<keyword evidence="4" id="KW-1185">Reference proteome</keyword>